<dbReference type="SUPFAM" id="SSF51735">
    <property type="entry name" value="NAD(P)-binding Rossmann-fold domains"/>
    <property type="match status" value="1"/>
</dbReference>
<keyword evidence="2" id="KW-1185">Reference proteome</keyword>
<dbReference type="EMBL" id="ML213620">
    <property type="protein sequence ID" value="TFK35535.1"/>
    <property type="molecule type" value="Genomic_DNA"/>
</dbReference>
<protein>
    <recommendedName>
        <fullName evidence="3">Thioester reductase (TE) domain-containing protein</fullName>
    </recommendedName>
</protein>
<reference evidence="1 2" key="1">
    <citation type="journal article" date="2019" name="Nat. Ecol. Evol.">
        <title>Megaphylogeny resolves global patterns of mushroom evolution.</title>
        <authorList>
            <person name="Varga T."/>
            <person name="Krizsan K."/>
            <person name="Foldi C."/>
            <person name="Dima B."/>
            <person name="Sanchez-Garcia M."/>
            <person name="Sanchez-Ramirez S."/>
            <person name="Szollosi G.J."/>
            <person name="Szarkandi J.G."/>
            <person name="Papp V."/>
            <person name="Albert L."/>
            <person name="Andreopoulos W."/>
            <person name="Angelini C."/>
            <person name="Antonin V."/>
            <person name="Barry K.W."/>
            <person name="Bougher N.L."/>
            <person name="Buchanan P."/>
            <person name="Buyck B."/>
            <person name="Bense V."/>
            <person name="Catcheside P."/>
            <person name="Chovatia M."/>
            <person name="Cooper J."/>
            <person name="Damon W."/>
            <person name="Desjardin D."/>
            <person name="Finy P."/>
            <person name="Geml J."/>
            <person name="Haridas S."/>
            <person name="Hughes K."/>
            <person name="Justo A."/>
            <person name="Karasinski D."/>
            <person name="Kautmanova I."/>
            <person name="Kiss B."/>
            <person name="Kocsube S."/>
            <person name="Kotiranta H."/>
            <person name="LaButti K.M."/>
            <person name="Lechner B.E."/>
            <person name="Liimatainen K."/>
            <person name="Lipzen A."/>
            <person name="Lukacs Z."/>
            <person name="Mihaltcheva S."/>
            <person name="Morgado L.N."/>
            <person name="Niskanen T."/>
            <person name="Noordeloos M.E."/>
            <person name="Ohm R.A."/>
            <person name="Ortiz-Santana B."/>
            <person name="Ovrebo C."/>
            <person name="Racz N."/>
            <person name="Riley R."/>
            <person name="Savchenko A."/>
            <person name="Shiryaev A."/>
            <person name="Soop K."/>
            <person name="Spirin V."/>
            <person name="Szebenyi C."/>
            <person name="Tomsovsky M."/>
            <person name="Tulloss R.E."/>
            <person name="Uehling J."/>
            <person name="Grigoriev I.V."/>
            <person name="Vagvolgyi C."/>
            <person name="Papp T."/>
            <person name="Martin F.M."/>
            <person name="Miettinen O."/>
            <person name="Hibbett D.S."/>
            <person name="Nagy L.G."/>
        </authorList>
    </citation>
    <scope>NUCLEOTIDE SEQUENCE [LARGE SCALE GENOMIC DNA]</scope>
    <source>
        <strain evidence="1 2">CBS 166.37</strain>
    </source>
</reference>
<dbReference type="AlphaFoldDB" id="A0A5C3LRV5"/>
<evidence type="ECO:0000313" key="2">
    <source>
        <dbReference type="Proteomes" id="UP000308652"/>
    </source>
</evidence>
<dbReference type="InterPro" id="IPR036291">
    <property type="entry name" value="NAD(P)-bd_dom_sf"/>
</dbReference>
<accession>A0A5C3LRV5</accession>
<sequence length="137" mass="14613">MSFEANTRCTRNLIGMARSGLHALTSTAPIYLFHHVCIIVWSITTNGPYPEKVVYDAKTAVGGGYGESKYVVERILAKSSLCATSLRLSQISGGISNGSWATSDWFPILVKSSLAIGALPIAGGIISWPPLRADDAQ</sequence>
<gene>
    <name evidence="1" type="ORF">BDQ12DRAFT_725828</name>
</gene>
<dbReference type="OrthoDB" id="429813at2759"/>
<name>A0A5C3LRV5_9AGAR</name>
<dbReference type="Gene3D" id="3.40.50.720">
    <property type="entry name" value="NAD(P)-binding Rossmann-like Domain"/>
    <property type="match status" value="1"/>
</dbReference>
<proteinExistence type="predicted"/>
<evidence type="ECO:0000313" key="1">
    <source>
        <dbReference type="EMBL" id="TFK35535.1"/>
    </source>
</evidence>
<evidence type="ECO:0008006" key="3">
    <source>
        <dbReference type="Google" id="ProtNLM"/>
    </source>
</evidence>
<organism evidence="1 2">
    <name type="scientific">Crucibulum laeve</name>
    <dbReference type="NCBI Taxonomy" id="68775"/>
    <lineage>
        <taxon>Eukaryota</taxon>
        <taxon>Fungi</taxon>
        <taxon>Dikarya</taxon>
        <taxon>Basidiomycota</taxon>
        <taxon>Agaricomycotina</taxon>
        <taxon>Agaricomycetes</taxon>
        <taxon>Agaricomycetidae</taxon>
        <taxon>Agaricales</taxon>
        <taxon>Agaricineae</taxon>
        <taxon>Nidulariaceae</taxon>
        <taxon>Crucibulum</taxon>
    </lineage>
</organism>
<dbReference type="Proteomes" id="UP000308652">
    <property type="component" value="Unassembled WGS sequence"/>
</dbReference>
<dbReference type="STRING" id="68775.A0A5C3LRV5"/>